<dbReference type="InterPro" id="IPR039510">
    <property type="entry name" value="Vint_dom"/>
</dbReference>
<dbReference type="AlphaFoldDB" id="A0A4U6WZC1"/>
<accession>A0A4U6WZC1</accession>
<dbReference type="PANTHER" id="PTHR10579">
    <property type="entry name" value="CALCIUM-ACTIVATED CHLORIDE CHANNEL REGULATOR"/>
    <property type="match status" value="1"/>
</dbReference>
<sequence>MVKKWFSRSSTEAADPALISRAESTKSDISSTWTTTTSTTIQGDAPAEDDLALSIHPLPSKDGLIAKITPPRQPAKPVAHVPCDIVLVVDVSGSMGDNAPVPAGPGEETENYGLSVLDLVKHAARTILETMDDGDRLGIVTFASKAKVVQRLTPMSRRNKALAEKNISGMRPIDATNLWHGLLEGIKLFNAGGEVNTGRVPAVMVLTDGMPNHMCPVQGYVPKLRGMEQLPASIHTFGFGYSLRSGLLKSIAEIGGGNYSFIPDAGMIGTVFVHAMANLQATYAIHATLRLTFDASVDLQEAGGDSVVKQEVVTLPDEHGAPKQLSISLGNIQYGQSRDVHLQVTAPEDLAPHASGIKAVVEYSRMTSAVHRQTAQQSLLVPTTLPASEVAYHLSRSRICSYLSSVVPVGADGERKAQGHMSFALGAREQLDGLIRDLPANEFPSDPRNRSLVEDLAGEPPRGQVSLALTRPEYYAKWGVHYLPSLLGAHARQVCNTFKDPGPLQYGVDSPLFVACRDRLDAAFDTLPAPTPSNERTATHRGRVNMSSYNTSSGVCFVSSTPVRLASGRTVPIRRLRRGAAVQTPAGRRRVVAVLKTPVRREMMCRVSVGGRGEGGEGGEGGGLLVVTPWHPLSLDGGKTWVFPASVADRRPVRYTGCIYSVLLQPDGDPDAHAVNVAGCWGVTLGHGLVVAGRGDARAHAFFGDYRKVTASLGTLGVEGKGGVVVGGGVVRDPGTGLVRGFKSRTQREDTVRKGEKGGCAV</sequence>
<proteinExistence type="predicted"/>
<feature type="region of interest" description="Disordered" evidence="1">
    <location>
        <begin position="1"/>
        <end position="45"/>
    </location>
</feature>
<dbReference type="SMART" id="SM00327">
    <property type="entry name" value="VWA"/>
    <property type="match status" value="1"/>
</dbReference>
<dbReference type="Proteomes" id="UP000310108">
    <property type="component" value="Unassembled WGS sequence"/>
</dbReference>
<evidence type="ECO:0000313" key="3">
    <source>
        <dbReference type="EMBL" id="TKW48492.1"/>
    </source>
</evidence>
<dbReference type="STRING" id="1306861.A0A4U6WZC1"/>
<name>A0A4U6WZC1_9PEZI</name>
<dbReference type="Gene3D" id="3.40.50.410">
    <property type="entry name" value="von Willebrand factor, type A domain"/>
    <property type="match status" value="1"/>
</dbReference>
<dbReference type="Pfam" id="PF14624">
    <property type="entry name" value="Vwaint"/>
    <property type="match status" value="1"/>
</dbReference>
<keyword evidence="4" id="KW-1185">Reference proteome</keyword>
<reference evidence="3 4" key="1">
    <citation type="journal article" date="2019" name="PLoS ONE">
        <title>Comparative genome analysis indicates high evolutionary potential of pathogenicity genes in Colletotrichum tanaceti.</title>
        <authorList>
            <person name="Lelwala R.V."/>
            <person name="Korhonen P.K."/>
            <person name="Young N.D."/>
            <person name="Scott J.B."/>
            <person name="Ades P.A."/>
            <person name="Gasser R.B."/>
            <person name="Taylor P.W.J."/>
        </authorList>
    </citation>
    <scope>NUCLEOTIDE SEQUENCE [LARGE SCALE GENOMIC DNA]</scope>
    <source>
        <strain evidence="3">BRIP57314</strain>
    </source>
</reference>
<dbReference type="Pfam" id="PF00092">
    <property type="entry name" value="VWA"/>
    <property type="match status" value="1"/>
</dbReference>
<dbReference type="SUPFAM" id="SSF53300">
    <property type="entry name" value="vWA-like"/>
    <property type="match status" value="1"/>
</dbReference>
<feature type="domain" description="VWFA" evidence="2">
    <location>
        <begin position="84"/>
        <end position="276"/>
    </location>
</feature>
<dbReference type="InterPro" id="IPR051266">
    <property type="entry name" value="CLCR"/>
</dbReference>
<dbReference type="InterPro" id="IPR036844">
    <property type="entry name" value="Hint_dom_sf"/>
</dbReference>
<feature type="compositionally biased region" description="Basic and acidic residues" evidence="1">
    <location>
        <begin position="746"/>
        <end position="762"/>
    </location>
</feature>
<feature type="region of interest" description="Disordered" evidence="1">
    <location>
        <begin position="743"/>
        <end position="762"/>
    </location>
</feature>
<comment type="caution">
    <text evidence="3">The sequence shown here is derived from an EMBL/GenBank/DDBJ whole genome shotgun (WGS) entry which is preliminary data.</text>
</comment>
<dbReference type="Pfam" id="PF14623">
    <property type="entry name" value="Vint"/>
    <property type="match status" value="1"/>
</dbReference>
<dbReference type="InterPro" id="IPR032838">
    <property type="entry name" value="Vwaint_dom"/>
</dbReference>
<evidence type="ECO:0000256" key="1">
    <source>
        <dbReference type="SAM" id="MobiDB-lite"/>
    </source>
</evidence>
<protein>
    <recommendedName>
        <fullName evidence="2">VWFA domain-containing protein</fullName>
    </recommendedName>
</protein>
<dbReference type="InterPro" id="IPR036465">
    <property type="entry name" value="vWFA_dom_sf"/>
</dbReference>
<dbReference type="PROSITE" id="PS50234">
    <property type="entry name" value="VWFA"/>
    <property type="match status" value="1"/>
</dbReference>
<gene>
    <name evidence="3" type="ORF">CTA1_2426</name>
</gene>
<dbReference type="PANTHER" id="PTHR10579:SF156">
    <property type="entry name" value="VWFA DOMAIN-CONTAINING PROTEIN"/>
    <property type="match status" value="1"/>
</dbReference>
<dbReference type="SUPFAM" id="SSF51294">
    <property type="entry name" value="Hedgehog/intein (Hint) domain"/>
    <property type="match status" value="1"/>
</dbReference>
<evidence type="ECO:0000313" key="4">
    <source>
        <dbReference type="Proteomes" id="UP000310108"/>
    </source>
</evidence>
<feature type="compositionally biased region" description="Low complexity" evidence="1">
    <location>
        <begin position="27"/>
        <end position="40"/>
    </location>
</feature>
<dbReference type="OrthoDB" id="10264538at2759"/>
<dbReference type="EMBL" id="PJEX01000961">
    <property type="protein sequence ID" value="TKW48492.1"/>
    <property type="molecule type" value="Genomic_DNA"/>
</dbReference>
<dbReference type="InterPro" id="IPR002035">
    <property type="entry name" value="VWF_A"/>
</dbReference>
<evidence type="ECO:0000259" key="2">
    <source>
        <dbReference type="PROSITE" id="PS50234"/>
    </source>
</evidence>
<organism evidence="3 4">
    <name type="scientific">Colletotrichum tanaceti</name>
    <dbReference type="NCBI Taxonomy" id="1306861"/>
    <lineage>
        <taxon>Eukaryota</taxon>
        <taxon>Fungi</taxon>
        <taxon>Dikarya</taxon>
        <taxon>Ascomycota</taxon>
        <taxon>Pezizomycotina</taxon>
        <taxon>Sordariomycetes</taxon>
        <taxon>Hypocreomycetidae</taxon>
        <taxon>Glomerellales</taxon>
        <taxon>Glomerellaceae</taxon>
        <taxon>Colletotrichum</taxon>
        <taxon>Colletotrichum destructivum species complex</taxon>
    </lineage>
</organism>